<comment type="similarity">
    <text evidence="1">Belongs to the UPF0301 (AlgH) family.</text>
</comment>
<dbReference type="Proteomes" id="UP000541810">
    <property type="component" value="Unassembled WGS sequence"/>
</dbReference>
<evidence type="ECO:0000313" key="3">
    <source>
        <dbReference type="Proteomes" id="UP000541810"/>
    </source>
</evidence>
<dbReference type="RefSeq" id="WP_184678654.1">
    <property type="nucleotide sequence ID" value="NZ_JACHGY010000001.1"/>
</dbReference>
<protein>
    <submittedName>
        <fullName evidence="2">Putative transcriptional regulator</fullName>
    </submittedName>
</protein>
<evidence type="ECO:0000256" key="1">
    <source>
        <dbReference type="ARBA" id="ARBA00009600"/>
    </source>
</evidence>
<dbReference type="PANTHER" id="PTHR30327:SF1">
    <property type="entry name" value="UPF0301 PROTEIN YQGE"/>
    <property type="match status" value="1"/>
</dbReference>
<organism evidence="2 3">
    <name type="scientific">Algisphaera agarilytica</name>
    <dbReference type="NCBI Taxonomy" id="1385975"/>
    <lineage>
        <taxon>Bacteria</taxon>
        <taxon>Pseudomonadati</taxon>
        <taxon>Planctomycetota</taxon>
        <taxon>Phycisphaerae</taxon>
        <taxon>Phycisphaerales</taxon>
        <taxon>Phycisphaeraceae</taxon>
        <taxon>Algisphaera</taxon>
    </lineage>
</organism>
<dbReference type="EMBL" id="JACHGY010000001">
    <property type="protein sequence ID" value="MBB6431167.1"/>
    <property type="molecule type" value="Genomic_DNA"/>
</dbReference>
<dbReference type="InterPro" id="IPR003774">
    <property type="entry name" value="AlgH-like"/>
</dbReference>
<dbReference type="AlphaFoldDB" id="A0A7X0H8S4"/>
<dbReference type="PANTHER" id="PTHR30327">
    <property type="entry name" value="UNCHARACTERIZED PROTEIN YQGE"/>
    <property type="match status" value="1"/>
</dbReference>
<comment type="caution">
    <text evidence="2">The sequence shown here is derived from an EMBL/GenBank/DDBJ whole genome shotgun (WGS) entry which is preliminary data.</text>
</comment>
<dbReference type="SUPFAM" id="SSF143456">
    <property type="entry name" value="VC0467-like"/>
    <property type="match status" value="1"/>
</dbReference>
<evidence type="ECO:0000313" key="2">
    <source>
        <dbReference type="EMBL" id="MBB6431167.1"/>
    </source>
</evidence>
<reference evidence="2 3" key="1">
    <citation type="submission" date="2020-08" db="EMBL/GenBank/DDBJ databases">
        <title>Genomic Encyclopedia of Type Strains, Phase IV (KMG-IV): sequencing the most valuable type-strain genomes for metagenomic binning, comparative biology and taxonomic classification.</title>
        <authorList>
            <person name="Goeker M."/>
        </authorList>
    </citation>
    <scope>NUCLEOTIDE SEQUENCE [LARGE SCALE GENOMIC DNA]</scope>
    <source>
        <strain evidence="2 3">DSM 103725</strain>
    </source>
</reference>
<keyword evidence="3" id="KW-1185">Reference proteome</keyword>
<proteinExistence type="inferred from homology"/>
<accession>A0A7X0H8S4</accession>
<gene>
    <name evidence="2" type="ORF">HNQ40_002973</name>
</gene>
<dbReference type="Gene3D" id="3.40.1740.10">
    <property type="entry name" value="VC0467-like"/>
    <property type="match status" value="1"/>
</dbReference>
<dbReference type="GO" id="GO:0005829">
    <property type="term" value="C:cytosol"/>
    <property type="evidence" value="ECO:0007669"/>
    <property type="project" value="TreeGrafter"/>
</dbReference>
<sequence>MQNLRGKLLLASPEMGDPNFARSVILIVQHGPDGALGLVLNQPTGAAVGDVLSAMGDDAEVDCGVDEPLYRGGPCDGPLMVLHQDPVHAQELVTDGVYFASEREYVEPALSGAVSPVRFYAGYSGWGAGQLEGELAQSAWSVMDASLDAVFPASGDTPVSDEGVWKSLIRVKTTSELLKGYNPNILPRDPSMN</sequence>
<name>A0A7X0H8S4_9BACT</name>
<dbReference type="Pfam" id="PF02622">
    <property type="entry name" value="DUF179"/>
    <property type="match status" value="1"/>
</dbReference>